<reference evidence="2" key="1">
    <citation type="journal article" date="2012" name="PLoS Genet.">
        <title>Comparative analysis of the genomes of two field isolates of the rice blast fungus Magnaporthe oryzae.</title>
        <authorList>
            <person name="Xue M."/>
            <person name="Yang J."/>
            <person name="Li Z."/>
            <person name="Hu S."/>
            <person name="Yao N."/>
            <person name="Dean R.A."/>
            <person name="Zhao W."/>
            <person name="Shen M."/>
            <person name="Zhang H."/>
            <person name="Li C."/>
            <person name="Liu L."/>
            <person name="Cao L."/>
            <person name="Xu X."/>
            <person name="Xing Y."/>
            <person name="Hsiang T."/>
            <person name="Zhang Z."/>
            <person name="Xu J.R."/>
            <person name="Peng Y.L."/>
        </authorList>
    </citation>
    <scope>NUCLEOTIDE SEQUENCE</scope>
    <source>
        <strain evidence="2">Y34</strain>
    </source>
</reference>
<dbReference type="EMBL" id="JH793318">
    <property type="protein sequence ID" value="ELQ39272.1"/>
    <property type="molecule type" value="Genomic_DNA"/>
</dbReference>
<organism evidence="2">
    <name type="scientific">Pyricularia oryzae (strain Y34)</name>
    <name type="common">Rice blast fungus</name>
    <name type="synonym">Magnaporthe oryzae</name>
    <dbReference type="NCBI Taxonomy" id="1143189"/>
    <lineage>
        <taxon>Eukaryota</taxon>
        <taxon>Fungi</taxon>
        <taxon>Dikarya</taxon>
        <taxon>Ascomycota</taxon>
        <taxon>Pezizomycotina</taxon>
        <taxon>Sordariomycetes</taxon>
        <taxon>Sordariomycetidae</taxon>
        <taxon>Magnaporthales</taxon>
        <taxon>Pyriculariaceae</taxon>
        <taxon>Pyricularia</taxon>
    </lineage>
</organism>
<dbReference type="Proteomes" id="UP000011086">
    <property type="component" value="Unassembled WGS sequence"/>
</dbReference>
<protein>
    <submittedName>
        <fullName evidence="2">Uncharacterized protein</fullName>
    </submittedName>
</protein>
<accession>A0AA97PLQ1</accession>
<proteinExistence type="predicted"/>
<gene>
    <name evidence="2" type="ORF">OOU_Y34scaffold00510g11</name>
</gene>
<feature type="region of interest" description="Disordered" evidence="1">
    <location>
        <begin position="165"/>
        <end position="191"/>
    </location>
</feature>
<sequence>MATARQHIPKRSLGDLLPRNGFRFNYDTQGRKLCARRSYDKAITNALSTVVRLVKDDVEPRLTKIFVDAAAIAAEHECDFLAMIEPLQQRQDWTARLPQAVMVELVRELFEGRARWHAHKRPPFDVGQHGALAKGIDALAEIVGASWTVGVEDLYHLAGGYLDQGPGDDSSDDKAGGADARNTDGQTKQCR</sequence>
<evidence type="ECO:0000313" key="2">
    <source>
        <dbReference type="EMBL" id="ELQ39272.1"/>
    </source>
</evidence>
<evidence type="ECO:0000256" key="1">
    <source>
        <dbReference type="SAM" id="MobiDB-lite"/>
    </source>
</evidence>
<dbReference type="AlphaFoldDB" id="A0AA97PLQ1"/>
<name>A0AA97PLQ1_PYRO3</name>